<evidence type="ECO:0000313" key="10">
    <source>
        <dbReference type="EnsemblMetazoa" id="tetur15g03670.1"/>
    </source>
</evidence>
<dbReference type="STRING" id="32264.T1KN19"/>
<keyword evidence="11" id="KW-1185">Reference proteome</keyword>
<dbReference type="Pfam" id="PF24882">
    <property type="entry name" value="WHD_ORC2"/>
    <property type="match status" value="1"/>
</dbReference>
<dbReference type="EMBL" id="CAEY01000249">
    <property type="status" value="NOT_ANNOTATED_CDS"/>
    <property type="molecule type" value="Genomic_DNA"/>
</dbReference>
<dbReference type="GO" id="GO:0006260">
    <property type="term" value="P:DNA replication"/>
    <property type="evidence" value="ECO:0007669"/>
    <property type="project" value="UniProtKB-UniRule"/>
</dbReference>
<keyword evidence="4 6" id="KW-0235">DNA replication</keyword>
<protein>
    <recommendedName>
        <fullName evidence="3 6">Origin recognition complex subunit 2</fullName>
    </recommendedName>
</protein>
<evidence type="ECO:0000259" key="8">
    <source>
        <dbReference type="Pfam" id="PF04084"/>
    </source>
</evidence>
<dbReference type="Proteomes" id="UP000015104">
    <property type="component" value="Unassembled WGS sequence"/>
</dbReference>
<dbReference type="OrthoDB" id="20198at2759"/>
<comment type="subunit">
    <text evidence="6">Component of the origin recognition complex (ORC).</text>
</comment>
<dbReference type="InterPro" id="IPR056773">
    <property type="entry name" value="WHD_ORC2"/>
</dbReference>
<dbReference type="eggNOG" id="KOG2928">
    <property type="taxonomic scope" value="Eukaryota"/>
</dbReference>
<dbReference type="GO" id="GO:0003688">
    <property type="term" value="F:DNA replication origin binding"/>
    <property type="evidence" value="ECO:0007669"/>
    <property type="project" value="UniProtKB-UniRule"/>
</dbReference>
<evidence type="ECO:0000256" key="1">
    <source>
        <dbReference type="ARBA" id="ARBA00004123"/>
    </source>
</evidence>
<evidence type="ECO:0000313" key="11">
    <source>
        <dbReference type="Proteomes" id="UP000015104"/>
    </source>
</evidence>
<feature type="region of interest" description="Disordered" evidence="7">
    <location>
        <begin position="275"/>
        <end position="303"/>
    </location>
</feature>
<dbReference type="PANTHER" id="PTHR14052">
    <property type="entry name" value="ORIGIN RECOGNITION COMPLEX SUBUNIT 2"/>
    <property type="match status" value="1"/>
</dbReference>
<comment type="function">
    <text evidence="6">Component of the origin recognition complex (ORC) that binds origins of replication. DNA-binding is ATP-dependent. ORC is required to assemble the pre-replication complex necessary to initiate DNA replication.</text>
</comment>
<keyword evidence="5 6" id="KW-0539">Nucleus</keyword>
<organism evidence="10 11">
    <name type="scientific">Tetranychus urticae</name>
    <name type="common">Two-spotted spider mite</name>
    <dbReference type="NCBI Taxonomy" id="32264"/>
    <lineage>
        <taxon>Eukaryota</taxon>
        <taxon>Metazoa</taxon>
        <taxon>Ecdysozoa</taxon>
        <taxon>Arthropoda</taxon>
        <taxon>Chelicerata</taxon>
        <taxon>Arachnida</taxon>
        <taxon>Acari</taxon>
        <taxon>Acariformes</taxon>
        <taxon>Trombidiformes</taxon>
        <taxon>Prostigmata</taxon>
        <taxon>Eleutherengona</taxon>
        <taxon>Raphignathae</taxon>
        <taxon>Tetranychoidea</taxon>
        <taxon>Tetranychidae</taxon>
        <taxon>Tetranychus</taxon>
    </lineage>
</organism>
<dbReference type="EnsemblMetazoa" id="tetur15g03670.1">
    <property type="protein sequence ID" value="tetur15g03670.1"/>
    <property type="gene ID" value="tetur15g03670"/>
</dbReference>
<dbReference type="GO" id="GO:0005664">
    <property type="term" value="C:nuclear origin of replication recognition complex"/>
    <property type="evidence" value="ECO:0007669"/>
    <property type="project" value="UniProtKB-UniRule"/>
</dbReference>
<evidence type="ECO:0000259" key="9">
    <source>
        <dbReference type="Pfam" id="PF24882"/>
    </source>
</evidence>
<comment type="similarity">
    <text evidence="2 6">Belongs to the ORC2 family.</text>
</comment>
<comment type="subcellular location">
    <subcellularLocation>
        <location evidence="1 6">Nucleus</location>
    </subcellularLocation>
</comment>
<dbReference type="AlphaFoldDB" id="T1KN19"/>
<dbReference type="InterPro" id="IPR007220">
    <property type="entry name" value="ORC2"/>
</dbReference>
<evidence type="ECO:0000256" key="3">
    <source>
        <dbReference type="ARBA" id="ARBA00019080"/>
    </source>
</evidence>
<evidence type="ECO:0000256" key="5">
    <source>
        <dbReference type="ARBA" id="ARBA00023242"/>
    </source>
</evidence>
<feature type="domain" description="Origin recognition complex subunit 2 winged-helix" evidence="9">
    <location>
        <begin position="308"/>
        <end position="361"/>
    </location>
</feature>
<feature type="domain" description="Origin recognition complex subunit 2 RecA-like" evidence="8">
    <location>
        <begin position="54"/>
        <end position="206"/>
    </location>
</feature>
<name>T1KN19_TETUR</name>
<accession>T1KN19</accession>
<dbReference type="InterPro" id="IPR056772">
    <property type="entry name" value="RecA-like_ORC2"/>
</dbReference>
<evidence type="ECO:0000256" key="2">
    <source>
        <dbReference type="ARBA" id="ARBA00007421"/>
    </source>
</evidence>
<feature type="compositionally biased region" description="Acidic residues" evidence="7">
    <location>
        <begin position="288"/>
        <end position="298"/>
    </location>
</feature>
<sequence length="377" mass="42911">MAFKGGDESTAANYFLANSTKPSKYEDTLPDFDPDESDGCKNKYENHVKEKLQLLNLYKENLCPKIHALLINNYNVILYGVGSKRGIIDEFITSYLNQNIVIVFYGYKEDVNPRKILSAFREALNCDKMDEDVIMKKIDKLKEPIFLVIHSFDRLCIKHNKIKPLVNKILNRSSQIHLLTSVDHLNSPLLFTCSETVTLNLVWLNCPTFQDYNIEKSFAQLSTSRTSGSSKHRSAAATIMAVSNVYDNLPDNSRKIFLLILNYYSTQLSNGELSKSSKRAIKGKNEDTETESDEEADEGDKLDNSGKKGFEGYSFNKLYLDCMDAFYVNSEGTLRSQLVEFIDHKLIRCKSGTDGSEYVELLIQPKLIPKLLQELRV</sequence>
<gene>
    <name evidence="10" type="primary">107365476</name>
</gene>
<reference evidence="10" key="2">
    <citation type="submission" date="2015-06" db="UniProtKB">
        <authorList>
            <consortium name="EnsemblMetazoa"/>
        </authorList>
    </citation>
    <scope>IDENTIFICATION</scope>
</reference>
<dbReference type="HOGENOM" id="CLU_734314_0_0_1"/>
<evidence type="ECO:0000256" key="4">
    <source>
        <dbReference type="ARBA" id="ARBA00022705"/>
    </source>
</evidence>
<reference evidence="11" key="1">
    <citation type="submission" date="2011-08" db="EMBL/GenBank/DDBJ databases">
        <authorList>
            <person name="Rombauts S."/>
        </authorList>
    </citation>
    <scope>NUCLEOTIDE SEQUENCE</scope>
    <source>
        <strain evidence="11">London</strain>
    </source>
</reference>
<dbReference type="KEGG" id="tut:107365476"/>
<dbReference type="OMA" id="YDFELAY"/>
<dbReference type="PANTHER" id="PTHR14052:SF0">
    <property type="entry name" value="ORIGIN RECOGNITION COMPLEX SUBUNIT 2"/>
    <property type="match status" value="1"/>
</dbReference>
<evidence type="ECO:0000256" key="6">
    <source>
        <dbReference type="RuleBase" id="RU368084"/>
    </source>
</evidence>
<dbReference type="Pfam" id="PF04084">
    <property type="entry name" value="RecA-like_ORC2"/>
    <property type="match status" value="1"/>
</dbReference>
<evidence type="ECO:0000256" key="7">
    <source>
        <dbReference type="SAM" id="MobiDB-lite"/>
    </source>
</evidence>
<proteinExistence type="inferred from homology"/>